<proteinExistence type="predicted"/>
<evidence type="ECO:0000313" key="3">
    <source>
        <dbReference type="Proteomes" id="UP000036987"/>
    </source>
</evidence>
<dbReference type="AlphaFoldDB" id="A0A0K9PMN1"/>
<dbReference type="OMA" id="EWGKVTE"/>
<keyword evidence="3" id="KW-1185">Reference proteome</keyword>
<sequence length="80" mass="9015">MTTKYIVGSVLASFAFAYVCDTLVSDHKIFGGTTTRTVTKEWSEETNNKFRAWPRTAGPPVVINPITRQNFYVKKNAQDV</sequence>
<feature type="signal peptide" evidence="1">
    <location>
        <begin position="1"/>
        <end position="17"/>
    </location>
</feature>
<reference evidence="3" key="1">
    <citation type="journal article" date="2016" name="Nature">
        <title>The genome of the seagrass Zostera marina reveals angiosperm adaptation to the sea.</title>
        <authorList>
            <person name="Olsen J.L."/>
            <person name="Rouze P."/>
            <person name="Verhelst B."/>
            <person name="Lin Y.-C."/>
            <person name="Bayer T."/>
            <person name="Collen J."/>
            <person name="Dattolo E."/>
            <person name="De Paoli E."/>
            <person name="Dittami S."/>
            <person name="Maumus F."/>
            <person name="Michel G."/>
            <person name="Kersting A."/>
            <person name="Lauritano C."/>
            <person name="Lohaus R."/>
            <person name="Toepel M."/>
            <person name="Tonon T."/>
            <person name="Vanneste K."/>
            <person name="Amirebrahimi M."/>
            <person name="Brakel J."/>
            <person name="Bostroem C."/>
            <person name="Chovatia M."/>
            <person name="Grimwood J."/>
            <person name="Jenkins J.W."/>
            <person name="Jueterbock A."/>
            <person name="Mraz A."/>
            <person name="Stam W.T."/>
            <person name="Tice H."/>
            <person name="Bornberg-Bauer E."/>
            <person name="Green P.J."/>
            <person name="Pearson G.A."/>
            <person name="Procaccini G."/>
            <person name="Duarte C.M."/>
            <person name="Schmutz J."/>
            <person name="Reusch T.B.H."/>
            <person name="Van de Peer Y."/>
        </authorList>
    </citation>
    <scope>NUCLEOTIDE SEQUENCE [LARGE SCALE GENOMIC DNA]</scope>
    <source>
        <strain evidence="3">cv. Finnish</strain>
    </source>
</reference>
<evidence type="ECO:0000256" key="1">
    <source>
        <dbReference type="SAM" id="SignalP"/>
    </source>
</evidence>
<feature type="chain" id="PRO_5005527705" evidence="1">
    <location>
        <begin position="18"/>
        <end position="80"/>
    </location>
</feature>
<dbReference type="EMBL" id="LFYR01000729">
    <property type="protein sequence ID" value="KMZ70221.1"/>
    <property type="molecule type" value="Genomic_DNA"/>
</dbReference>
<dbReference type="PANTHER" id="PTHR34267">
    <property type="entry name" value="OS11G0161033 PROTEIN"/>
    <property type="match status" value="1"/>
</dbReference>
<dbReference type="OrthoDB" id="1840418at2759"/>
<dbReference type="InterPro" id="IPR009515">
    <property type="entry name" value="DUF1138"/>
</dbReference>
<comment type="caution">
    <text evidence="2">The sequence shown here is derived from an EMBL/GenBank/DDBJ whole genome shotgun (WGS) entry which is preliminary data.</text>
</comment>
<dbReference type="PANTHER" id="PTHR34267:SF17">
    <property type="entry name" value="OS06G0114500 PROTEIN"/>
    <property type="match status" value="1"/>
</dbReference>
<organism evidence="2 3">
    <name type="scientific">Zostera marina</name>
    <name type="common">Eelgrass</name>
    <dbReference type="NCBI Taxonomy" id="29655"/>
    <lineage>
        <taxon>Eukaryota</taxon>
        <taxon>Viridiplantae</taxon>
        <taxon>Streptophyta</taxon>
        <taxon>Embryophyta</taxon>
        <taxon>Tracheophyta</taxon>
        <taxon>Spermatophyta</taxon>
        <taxon>Magnoliopsida</taxon>
        <taxon>Liliopsida</taxon>
        <taxon>Zosteraceae</taxon>
        <taxon>Zostera</taxon>
    </lineage>
</organism>
<name>A0A0K9PMN1_ZOSMR</name>
<gene>
    <name evidence="2" type="ORF">ZOSMA_1G01940</name>
</gene>
<dbReference type="Pfam" id="PF06592">
    <property type="entry name" value="DUF1138"/>
    <property type="match status" value="1"/>
</dbReference>
<protein>
    <submittedName>
        <fullName evidence="2">Uncharacterized protein</fullName>
    </submittedName>
</protein>
<evidence type="ECO:0000313" key="2">
    <source>
        <dbReference type="EMBL" id="KMZ70221.1"/>
    </source>
</evidence>
<dbReference type="Proteomes" id="UP000036987">
    <property type="component" value="Unassembled WGS sequence"/>
</dbReference>
<keyword evidence="1" id="KW-0732">Signal</keyword>
<accession>A0A0K9PMN1</accession>